<evidence type="ECO:0000256" key="9">
    <source>
        <dbReference type="RuleBase" id="RU366031"/>
    </source>
</evidence>
<protein>
    <recommendedName>
        <fullName evidence="7 9">Uroporphyrinogen-III synthase</fullName>
        <ecNumber evidence="3 9">4.2.1.75</ecNumber>
    </recommendedName>
</protein>
<dbReference type="InterPro" id="IPR003754">
    <property type="entry name" value="4pyrrol_synth_uPrphyn_synth"/>
</dbReference>
<evidence type="ECO:0000256" key="1">
    <source>
        <dbReference type="ARBA" id="ARBA00004772"/>
    </source>
</evidence>
<dbReference type="GO" id="GO:0006782">
    <property type="term" value="P:protoporphyrinogen IX biosynthetic process"/>
    <property type="evidence" value="ECO:0007669"/>
    <property type="project" value="UniProtKB-UniRule"/>
</dbReference>
<dbReference type="AlphaFoldDB" id="A0AAP9Y7S8"/>
<evidence type="ECO:0000313" key="11">
    <source>
        <dbReference type="EMBL" id="QQC43680.1"/>
    </source>
</evidence>
<dbReference type="RefSeq" id="WP_074633697.1">
    <property type="nucleotide sequence ID" value="NZ_CP066065.1"/>
</dbReference>
<organism evidence="11 12">
    <name type="scientific">Schaalia meyeri</name>
    <dbReference type="NCBI Taxonomy" id="52773"/>
    <lineage>
        <taxon>Bacteria</taxon>
        <taxon>Bacillati</taxon>
        <taxon>Actinomycetota</taxon>
        <taxon>Actinomycetes</taxon>
        <taxon>Actinomycetales</taxon>
        <taxon>Actinomycetaceae</taxon>
        <taxon>Schaalia</taxon>
    </lineage>
</organism>
<comment type="function">
    <text evidence="6 9">Catalyzes cyclization of the linear tetrapyrrole, hydroxymethylbilane, to the macrocyclic uroporphyrinogen III.</text>
</comment>
<dbReference type="EMBL" id="CP066065">
    <property type="protein sequence ID" value="QQC43680.1"/>
    <property type="molecule type" value="Genomic_DNA"/>
</dbReference>
<evidence type="ECO:0000256" key="3">
    <source>
        <dbReference type="ARBA" id="ARBA00013109"/>
    </source>
</evidence>
<dbReference type="PANTHER" id="PTHR38042">
    <property type="entry name" value="UROPORPHYRINOGEN-III SYNTHASE, CHLOROPLASTIC"/>
    <property type="match status" value="1"/>
</dbReference>
<evidence type="ECO:0000256" key="2">
    <source>
        <dbReference type="ARBA" id="ARBA00008133"/>
    </source>
</evidence>
<dbReference type="SUPFAM" id="SSF69618">
    <property type="entry name" value="HemD-like"/>
    <property type="match status" value="1"/>
</dbReference>
<dbReference type="CDD" id="cd06578">
    <property type="entry name" value="HemD"/>
    <property type="match status" value="1"/>
</dbReference>
<comment type="pathway">
    <text evidence="1 9">Porphyrin-containing compound metabolism; protoporphyrin-IX biosynthesis; coproporphyrinogen-III from 5-aminolevulinate: step 3/4.</text>
</comment>
<reference evidence="11 12" key="1">
    <citation type="submission" date="2020-12" db="EMBL/GenBank/DDBJ databases">
        <title>FDA dAtabase for Regulatory Grade micrObial Sequences (FDA-ARGOS): Supporting development and validation of Infectious Disease Dx tests.</title>
        <authorList>
            <person name="Sproer C."/>
            <person name="Gronow S."/>
            <person name="Severitt S."/>
            <person name="Schroder I."/>
            <person name="Tallon L."/>
            <person name="Sadzewicz L."/>
            <person name="Zhao X."/>
            <person name="Boylan J."/>
            <person name="Ott S."/>
            <person name="Bowen H."/>
            <person name="Vavikolanu K."/>
            <person name="Mehta A."/>
            <person name="Aluvathingal J."/>
            <person name="Nadendla S."/>
            <person name="Lowell S."/>
            <person name="Myers T."/>
            <person name="Yan Y."/>
            <person name="Sichtig H."/>
        </authorList>
    </citation>
    <scope>NUCLEOTIDE SEQUENCE [LARGE SCALE GENOMIC DNA]</scope>
    <source>
        <strain evidence="11 12">FDAARGOS_985</strain>
    </source>
</reference>
<dbReference type="Gene3D" id="3.40.50.10090">
    <property type="match status" value="2"/>
</dbReference>
<accession>A0AAP9Y7S8</accession>
<dbReference type="InterPro" id="IPR039793">
    <property type="entry name" value="UROS/Hem4"/>
</dbReference>
<dbReference type="GO" id="GO:0004852">
    <property type="term" value="F:uroporphyrinogen-III synthase activity"/>
    <property type="evidence" value="ECO:0007669"/>
    <property type="project" value="UniProtKB-UniRule"/>
</dbReference>
<feature type="domain" description="Tetrapyrrole biosynthesis uroporphyrinogen III synthase" evidence="10">
    <location>
        <begin position="33"/>
        <end position="254"/>
    </location>
</feature>
<evidence type="ECO:0000256" key="5">
    <source>
        <dbReference type="ARBA" id="ARBA00023244"/>
    </source>
</evidence>
<dbReference type="EC" id="4.2.1.75" evidence="3 9"/>
<dbReference type="PANTHER" id="PTHR38042:SF1">
    <property type="entry name" value="UROPORPHYRINOGEN-III SYNTHASE, CHLOROPLASTIC"/>
    <property type="match status" value="1"/>
</dbReference>
<comment type="similarity">
    <text evidence="2 9">Belongs to the uroporphyrinogen-III synthase family.</text>
</comment>
<evidence type="ECO:0000256" key="8">
    <source>
        <dbReference type="ARBA" id="ARBA00048617"/>
    </source>
</evidence>
<keyword evidence="12" id="KW-1185">Reference proteome</keyword>
<dbReference type="GO" id="GO:0006780">
    <property type="term" value="P:uroporphyrinogen III biosynthetic process"/>
    <property type="evidence" value="ECO:0007669"/>
    <property type="project" value="UniProtKB-UniRule"/>
</dbReference>
<dbReference type="InterPro" id="IPR036108">
    <property type="entry name" value="4pyrrol_syn_uPrphyn_synt_sf"/>
</dbReference>
<evidence type="ECO:0000313" key="12">
    <source>
        <dbReference type="Proteomes" id="UP000595220"/>
    </source>
</evidence>
<evidence type="ECO:0000256" key="4">
    <source>
        <dbReference type="ARBA" id="ARBA00023239"/>
    </source>
</evidence>
<gene>
    <name evidence="11" type="ORF">I6H42_07855</name>
</gene>
<evidence type="ECO:0000256" key="6">
    <source>
        <dbReference type="ARBA" id="ARBA00037589"/>
    </source>
</evidence>
<keyword evidence="4 9" id="KW-0456">Lyase</keyword>
<evidence type="ECO:0000256" key="7">
    <source>
        <dbReference type="ARBA" id="ARBA00040167"/>
    </source>
</evidence>
<evidence type="ECO:0000259" key="10">
    <source>
        <dbReference type="Pfam" id="PF02602"/>
    </source>
</evidence>
<comment type="catalytic activity">
    <reaction evidence="8 9">
        <text>hydroxymethylbilane = uroporphyrinogen III + H2O</text>
        <dbReference type="Rhea" id="RHEA:18965"/>
        <dbReference type="ChEBI" id="CHEBI:15377"/>
        <dbReference type="ChEBI" id="CHEBI:57308"/>
        <dbReference type="ChEBI" id="CHEBI:57845"/>
        <dbReference type="EC" id="4.2.1.75"/>
    </reaction>
</comment>
<dbReference type="Pfam" id="PF02602">
    <property type="entry name" value="HEM4"/>
    <property type="match status" value="1"/>
</dbReference>
<keyword evidence="5 9" id="KW-0627">Porphyrin biosynthesis</keyword>
<sequence>MSAPEGTDASRGQGEGPLVGRRILLGRLKEPDAIALALTEAGAHVDALALTVSLPLESPRLDQARTDLGGGAYAWVVLSSWRGARAVAPLLADAHARGTRIATVGAATARWIKDCGKVAPDLIGQGSAAALVRAFPPVTGNQRGRVLIPRSAIAPPNLPDGLSALGWSVDAVDAYTTRPATPGDIPTDLADAYRSGHFDALLLTASSQVPALLTLLGTPPPTTPVATIGAPTADTARRQGIGVAAHADSPGPDAVARALTDILSPTQGQQ</sequence>
<dbReference type="Proteomes" id="UP000595220">
    <property type="component" value="Chromosome"/>
</dbReference>
<name>A0AAP9Y7S8_9ACTO</name>
<proteinExistence type="inferred from homology"/>